<dbReference type="Gene3D" id="1.25.40.10">
    <property type="entry name" value="Tetratricopeptide repeat domain"/>
    <property type="match status" value="2"/>
</dbReference>
<name>A0A0M0JYL8_9EUKA</name>
<dbReference type="InterPro" id="IPR011990">
    <property type="entry name" value="TPR-like_helical_dom_sf"/>
</dbReference>
<dbReference type="PANTHER" id="PTHR46082">
    <property type="entry name" value="ATP/GTP-BINDING PROTEIN-RELATED"/>
    <property type="match status" value="1"/>
</dbReference>
<feature type="compositionally biased region" description="Low complexity" evidence="1">
    <location>
        <begin position="82"/>
        <end position="103"/>
    </location>
</feature>
<organism evidence="2 3">
    <name type="scientific">Chrysochromulina tobinii</name>
    <dbReference type="NCBI Taxonomy" id="1460289"/>
    <lineage>
        <taxon>Eukaryota</taxon>
        <taxon>Haptista</taxon>
        <taxon>Haptophyta</taxon>
        <taxon>Prymnesiophyceae</taxon>
        <taxon>Prymnesiales</taxon>
        <taxon>Chrysochromulinaceae</taxon>
        <taxon>Chrysochromulina</taxon>
    </lineage>
</organism>
<dbReference type="Pfam" id="PF13424">
    <property type="entry name" value="TPR_12"/>
    <property type="match status" value="1"/>
</dbReference>
<dbReference type="SUPFAM" id="SSF48452">
    <property type="entry name" value="TPR-like"/>
    <property type="match status" value="1"/>
</dbReference>
<reference evidence="3" key="1">
    <citation type="journal article" date="2015" name="PLoS Genet.">
        <title>Genome Sequence and Transcriptome Analyses of Chrysochromulina tobin: Metabolic Tools for Enhanced Algal Fitness in the Prominent Order Prymnesiales (Haptophyceae).</title>
        <authorList>
            <person name="Hovde B.T."/>
            <person name="Deodato C.R."/>
            <person name="Hunsperger H.M."/>
            <person name="Ryken S.A."/>
            <person name="Yost W."/>
            <person name="Jha R.K."/>
            <person name="Patterson J."/>
            <person name="Monnat R.J. Jr."/>
            <person name="Barlow S.B."/>
            <person name="Starkenburg S.R."/>
            <person name="Cattolico R.A."/>
        </authorList>
    </citation>
    <scope>NUCLEOTIDE SEQUENCE</scope>
    <source>
        <strain evidence="3">CCMP291</strain>
    </source>
</reference>
<dbReference type="InterPro" id="IPR053137">
    <property type="entry name" value="NLR-like"/>
</dbReference>
<feature type="compositionally biased region" description="Acidic residues" evidence="1">
    <location>
        <begin position="57"/>
        <end position="81"/>
    </location>
</feature>
<dbReference type="OrthoDB" id="5986190at2759"/>
<evidence type="ECO:0000313" key="2">
    <source>
        <dbReference type="EMBL" id="KOO31746.1"/>
    </source>
</evidence>
<dbReference type="EMBL" id="JWZX01001942">
    <property type="protein sequence ID" value="KOO31746.1"/>
    <property type="molecule type" value="Genomic_DNA"/>
</dbReference>
<protein>
    <submittedName>
        <fullName evidence="2">Kif17 kinesin</fullName>
    </submittedName>
</protein>
<evidence type="ECO:0000256" key="1">
    <source>
        <dbReference type="SAM" id="MobiDB-lite"/>
    </source>
</evidence>
<feature type="compositionally biased region" description="Polar residues" evidence="1">
    <location>
        <begin position="19"/>
        <end position="34"/>
    </location>
</feature>
<comment type="caution">
    <text evidence="2">The sequence shown here is derived from an EMBL/GenBank/DDBJ whole genome shotgun (WGS) entry which is preliminary data.</text>
</comment>
<dbReference type="Pfam" id="PF13374">
    <property type="entry name" value="TPR_10"/>
    <property type="match status" value="2"/>
</dbReference>
<gene>
    <name evidence="2" type="ORF">Ctob_015712</name>
</gene>
<accession>A0A0M0JYL8</accession>
<sequence length="780" mass="84164">MMLVQTREAIGDIAPGIFSPTQSQGLTKSVTPTKSPGKEASPQKRADKKGKKKKDAEEEDDIIEVTEEGSEEPEAEAEPDEANAPAEAEVAGAEPDGAGAEAGVAGGESDAEVGKSQAEPKGRASPGSASTSWDDDEAPQPALMPTRVDPCIALADVLFCRCLAGPPPKKGFVSPDETRHLEPHLMLGITIDGLRSWLSNNKLHGSRTLVSAVPTGRDAQAAANRESAFDRRSVCERLQSSFFSGWQVGEANVFVSWPLDASITCLVEGLEYYLRAPAARGEPARERATTFFWICTSSLRYHSPEPPPGCVTAESLAEISAEHLIYLDECALLMEVFEKTIVLIDRLEEPTMFSRMHCLRELALTQQKHAKLELVLSEGAAEAIDRSLRHDFTPVRRLLDALGTVDLWSAHCTDPRDARYVRNEAIRAGYGRGKGRAAVNSQLVELLRMLLVRLGRTLLAKVPAAERATSPVTRRVGTLVKEVELMGLRERHGPRHPSTLSAINSLATLHKENGDLRLAEALYVECLQARRAALGNSDALTLISLNNLGTLLYELGRLPEAETLLAEAFASRRREHGALAPETLRSLHKLGVCIRAKGDYAQSVSHLTQALAGRRQALGDTHEETLRTMNDLGSAIYDRGFFLGSSKSLRADLDAALALYREALVTSRKRLGDAHPVTLVSMNNLGNCLHARGLAQAKFIPGRGPNPARLDDLSKAAALLRESLAMSQTVHGPRHVETLISASNLGSAMRSLGADSSDAAISQAAHGLLTEAVEGIADAW</sequence>
<feature type="non-terminal residue" evidence="2">
    <location>
        <position position="780"/>
    </location>
</feature>
<feature type="region of interest" description="Disordered" evidence="1">
    <location>
        <begin position="1"/>
        <end position="144"/>
    </location>
</feature>
<dbReference type="PANTHER" id="PTHR46082:SF6">
    <property type="entry name" value="AAA+ ATPASE DOMAIN-CONTAINING PROTEIN-RELATED"/>
    <property type="match status" value="1"/>
</dbReference>
<dbReference type="Proteomes" id="UP000037460">
    <property type="component" value="Unassembled WGS sequence"/>
</dbReference>
<dbReference type="AlphaFoldDB" id="A0A0M0JYL8"/>
<evidence type="ECO:0000313" key="3">
    <source>
        <dbReference type="Proteomes" id="UP000037460"/>
    </source>
</evidence>
<keyword evidence="3" id="KW-1185">Reference proteome</keyword>
<proteinExistence type="predicted"/>